<dbReference type="InterPro" id="IPR020476">
    <property type="entry name" value="Nudix_hydrolase"/>
</dbReference>
<name>A0A419DB35_9BACT</name>
<keyword evidence="1 2" id="KW-0378">Hydrolase</keyword>
<evidence type="ECO:0000256" key="2">
    <source>
        <dbReference type="RuleBase" id="RU003476"/>
    </source>
</evidence>
<proteinExistence type="inferred from homology"/>
<dbReference type="EMBL" id="QZJW01000049">
    <property type="protein sequence ID" value="RJO60280.1"/>
    <property type="molecule type" value="Genomic_DNA"/>
</dbReference>
<dbReference type="InterPro" id="IPR000086">
    <property type="entry name" value="NUDIX_hydrolase_dom"/>
</dbReference>
<dbReference type="Gene3D" id="3.90.79.10">
    <property type="entry name" value="Nucleoside Triphosphate Pyrophosphohydrolase"/>
    <property type="match status" value="1"/>
</dbReference>
<evidence type="ECO:0000259" key="3">
    <source>
        <dbReference type="PROSITE" id="PS51462"/>
    </source>
</evidence>
<protein>
    <submittedName>
        <fullName evidence="4">NUDIX hydrolase</fullName>
    </submittedName>
</protein>
<dbReference type="PROSITE" id="PS51462">
    <property type="entry name" value="NUDIX"/>
    <property type="match status" value="1"/>
</dbReference>
<dbReference type="PANTHER" id="PTHR43736:SF1">
    <property type="entry name" value="DIHYDRONEOPTERIN TRIPHOSPHATE DIPHOSPHATASE"/>
    <property type="match status" value="1"/>
</dbReference>
<gene>
    <name evidence="4" type="ORF">C4544_05455</name>
</gene>
<dbReference type="PANTHER" id="PTHR43736">
    <property type="entry name" value="ADP-RIBOSE PYROPHOSPHATASE"/>
    <property type="match status" value="1"/>
</dbReference>
<evidence type="ECO:0000313" key="4">
    <source>
        <dbReference type="EMBL" id="RJO60280.1"/>
    </source>
</evidence>
<dbReference type="InterPro" id="IPR020084">
    <property type="entry name" value="NUDIX_hydrolase_CS"/>
</dbReference>
<dbReference type="SUPFAM" id="SSF55811">
    <property type="entry name" value="Nudix"/>
    <property type="match status" value="1"/>
</dbReference>
<dbReference type="Proteomes" id="UP000285655">
    <property type="component" value="Unassembled WGS sequence"/>
</dbReference>
<dbReference type="PROSITE" id="PS00893">
    <property type="entry name" value="NUDIX_BOX"/>
    <property type="match status" value="1"/>
</dbReference>
<dbReference type="GO" id="GO:0016787">
    <property type="term" value="F:hydrolase activity"/>
    <property type="evidence" value="ECO:0007669"/>
    <property type="project" value="UniProtKB-KW"/>
</dbReference>
<accession>A0A419DB35</accession>
<comment type="caution">
    <text evidence="4">The sequence shown here is derived from an EMBL/GenBank/DDBJ whole genome shotgun (WGS) entry which is preliminary data.</text>
</comment>
<dbReference type="InterPro" id="IPR015797">
    <property type="entry name" value="NUDIX_hydrolase-like_dom_sf"/>
</dbReference>
<dbReference type="PRINTS" id="PR00502">
    <property type="entry name" value="NUDIXFAMILY"/>
</dbReference>
<sequence>MAKEIQKTTVKGLFERDDKILLVKDQKGFWELPGGRINHGEDPEEALQRELNEELGWSQVSIKDIIDSWSFTSTVGDIHYQFIVLTYACITNEEKIKKNDEYTEYRWVPVLEIDSLTMREGYKKTIKQFLTKG</sequence>
<dbReference type="AlphaFoldDB" id="A0A419DB35"/>
<dbReference type="Pfam" id="PF00293">
    <property type="entry name" value="NUDIX"/>
    <property type="match status" value="1"/>
</dbReference>
<reference evidence="4 5" key="1">
    <citation type="journal article" date="2017" name="ISME J.">
        <title>Energy and carbon metabolisms in a deep terrestrial subsurface fluid microbial community.</title>
        <authorList>
            <person name="Momper L."/>
            <person name="Jungbluth S.P."/>
            <person name="Lee M.D."/>
            <person name="Amend J.P."/>
        </authorList>
    </citation>
    <scope>NUCLEOTIDE SEQUENCE [LARGE SCALE GENOMIC DNA]</scope>
    <source>
        <strain evidence="4">SURF_29</strain>
    </source>
</reference>
<feature type="domain" description="Nudix hydrolase" evidence="3">
    <location>
        <begin position="4"/>
        <end position="130"/>
    </location>
</feature>
<comment type="similarity">
    <text evidence="2">Belongs to the Nudix hydrolase family.</text>
</comment>
<evidence type="ECO:0000256" key="1">
    <source>
        <dbReference type="ARBA" id="ARBA00022801"/>
    </source>
</evidence>
<evidence type="ECO:0000313" key="5">
    <source>
        <dbReference type="Proteomes" id="UP000285655"/>
    </source>
</evidence>
<organism evidence="4 5">
    <name type="scientific">candidate division WS5 bacterium</name>
    <dbReference type="NCBI Taxonomy" id="2093353"/>
    <lineage>
        <taxon>Bacteria</taxon>
        <taxon>candidate division WS5</taxon>
    </lineage>
</organism>